<proteinExistence type="predicted"/>
<protein>
    <submittedName>
        <fullName evidence="2">Uncharacterized protein</fullName>
    </submittedName>
</protein>
<evidence type="ECO:0000313" key="2">
    <source>
        <dbReference type="EMBL" id="MFH7600348.1"/>
    </source>
</evidence>
<feature type="compositionally biased region" description="Gly residues" evidence="1">
    <location>
        <begin position="94"/>
        <end position="106"/>
    </location>
</feature>
<dbReference type="RefSeq" id="WP_395513925.1">
    <property type="nucleotide sequence ID" value="NZ_JBBDHD010000214.1"/>
</dbReference>
<evidence type="ECO:0000256" key="1">
    <source>
        <dbReference type="SAM" id="MobiDB-lite"/>
    </source>
</evidence>
<accession>A0ABW7PPI6</accession>
<organism evidence="2 3">
    <name type="scientific">Streptomyces racemochromogenes</name>
    <dbReference type="NCBI Taxonomy" id="67353"/>
    <lineage>
        <taxon>Bacteria</taxon>
        <taxon>Bacillati</taxon>
        <taxon>Actinomycetota</taxon>
        <taxon>Actinomycetes</taxon>
        <taxon>Kitasatosporales</taxon>
        <taxon>Streptomycetaceae</taxon>
        <taxon>Streptomyces</taxon>
    </lineage>
</organism>
<feature type="compositionally biased region" description="Basic and acidic residues" evidence="1">
    <location>
        <begin position="63"/>
        <end position="80"/>
    </location>
</feature>
<name>A0ABW7PPI6_9ACTN</name>
<reference evidence="2 3" key="1">
    <citation type="submission" date="2024-03" db="EMBL/GenBank/DDBJ databases">
        <title>Whole genome sequencing of Streptomyces racemochromogenes, to identify antimicrobial biosynthetic gene clusters.</title>
        <authorList>
            <person name="Suryawanshi P."/>
            <person name="Krishnaraj P.U."/>
            <person name="Arun Y.P."/>
            <person name="Suryawanshi M.P."/>
            <person name="Rakshit O."/>
        </authorList>
    </citation>
    <scope>NUCLEOTIDE SEQUENCE [LARGE SCALE GENOMIC DNA]</scope>
    <source>
        <strain evidence="2 3">AUDT626</strain>
    </source>
</reference>
<feature type="region of interest" description="Disordered" evidence="1">
    <location>
        <begin position="1"/>
        <end position="115"/>
    </location>
</feature>
<evidence type="ECO:0000313" key="3">
    <source>
        <dbReference type="Proteomes" id="UP001610631"/>
    </source>
</evidence>
<gene>
    <name evidence="2" type="ORF">WDV06_35400</name>
</gene>
<dbReference type="EMBL" id="JBBDHD010000214">
    <property type="protein sequence ID" value="MFH7600348.1"/>
    <property type="molecule type" value="Genomic_DNA"/>
</dbReference>
<comment type="caution">
    <text evidence="2">The sequence shown here is derived from an EMBL/GenBank/DDBJ whole genome shotgun (WGS) entry which is preliminary data.</text>
</comment>
<sequence>MGTHDDIRRGGSPLSTEDLAGPGAAGEPDPGPPAYPGEATGESLSGGSAAGRGEEDDGLSAGRGDEEPMDRDEPMDRQEEVSPEGTSGAAAGAGADGGGTAAGGDGQPLLDTGDAERFRTAWAEIQGRFVDDPREAVTSADTLVAEVMQSLAGTFASHKQELEGQWQRGDDVATEDLRQALQHYRSFFNRLLNA</sequence>
<keyword evidence="3" id="KW-1185">Reference proteome</keyword>
<dbReference type="Proteomes" id="UP001610631">
    <property type="component" value="Unassembled WGS sequence"/>
</dbReference>